<dbReference type="RefSeq" id="WP_014975093.1">
    <property type="nucleotide sequence ID" value="NC_018675.1"/>
</dbReference>
<keyword evidence="2" id="KW-1185">Reference proteome</keyword>
<dbReference type="KEGG" id="lcn:C270_08266"/>
<evidence type="ECO:0000313" key="2">
    <source>
        <dbReference type="Proteomes" id="UP000006299"/>
    </source>
</evidence>
<protein>
    <submittedName>
        <fullName evidence="1">Uncharacterized protein</fullName>
    </submittedName>
</protein>
<dbReference type="InterPro" id="IPR029035">
    <property type="entry name" value="DHS-like_NAD/FAD-binding_dom"/>
</dbReference>
<dbReference type="AlphaFoldDB" id="K0D982"/>
<dbReference type="PATRIC" id="fig|1229758.3.peg.1624"/>
<dbReference type="Proteomes" id="UP000006299">
    <property type="component" value="Plasmid pKLC3"/>
</dbReference>
<dbReference type="Pfam" id="PF13289">
    <property type="entry name" value="SIR2_2"/>
    <property type="match status" value="1"/>
</dbReference>
<accession>K0D982</accession>
<keyword evidence="1" id="KW-0614">Plasmid</keyword>
<organism evidence="1 2">
    <name type="scientific">Leuconostoc carnosum (strain JB16)</name>
    <dbReference type="NCBI Taxonomy" id="1229758"/>
    <lineage>
        <taxon>Bacteria</taxon>
        <taxon>Bacillati</taxon>
        <taxon>Bacillota</taxon>
        <taxon>Bacilli</taxon>
        <taxon>Lactobacillales</taxon>
        <taxon>Lactobacillaceae</taxon>
        <taxon>Leuconostoc</taxon>
    </lineage>
</organism>
<dbReference type="EMBL" id="CP003854">
    <property type="protein sequence ID" value="AFT82529.1"/>
    <property type="molecule type" value="Genomic_DNA"/>
</dbReference>
<dbReference type="SUPFAM" id="SSF52467">
    <property type="entry name" value="DHS-like NAD/FAD-binding domain"/>
    <property type="match status" value="1"/>
</dbReference>
<sequence>MSELNDELKKQLRKLAITKQLNFLIGSGASVPAIPLMSSFKDEQNGKTANEQLTEKVKEISTLITDSIGQDASIVNTQKDYSNFLQSILDVLNLSNSRQTPKNANIFTTNYDLFIEKAADTVLQNNRLVFNDGANGYFDRILNSANYNRIVAYKGLNDNYIAEIPSISLIKPHGSMNWEKANDAIKLTNNVVDCPVVVPPTGYESSDTFLSNHFYDMLRVFQTELDKPQSVLFVVGFSFQDTHIGKMIKRAMQNPELMIYAFAYQKTDKKTFLDSKHLSMQEERNNFKIIVPNDGEQYTLKDVTNILSGATEKDLTDDKN</sequence>
<proteinExistence type="predicted"/>
<gene>
    <name evidence="1" type="ordered locus">C270_08266</name>
</gene>
<name>K0D982_LEUCJ</name>
<reference evidence="1 2" key="1">
    <citation type="journal article" date="2012" name="J. Bacteriol.">
        <title>Complete genome sequence of Leuconostoc carnosum strain JB16, isolated from Kimchi.</title>
        <authorList>
            <person name="Jung J.Y."/>
            <person name="Lee S.H."/>
            <person name="Jeon C.O."/>
        </authorList>
    </citation>
    <scope>NUCLEOTIDE SEQUENCE [LARGE SCALE GENOMIC DNA]</scope>
    <source>
        <strain evidence="1 2">JB16</strain>
        <plasmid evidence="1 2">pKLC3</plasmid>
    </source>
</reference>
<dbReference type="HOGENOM" id="CLU_042788_0_0_9"/>
<evidence type="ECO:0000313" key="1">
    <source>
        <dbReference type="EMBL" id="AFT82529.1"/>
    </source>
</evidence>
<geneLocation type="plasmid" evidence="1 2">
    <name>pKLC3</name>
</geneLocation>